<dbReference type="Pfam" id="PF13927">
    <property type="entry name" value="Ig_3"/>
    <property type="match status" value="1"/>
</dbReference>
<dbReference type="SMART" id="SM00408">
    <property type="entry name" value="IGc2"/>
    <property type="match status" value="2"/>
</dbReference>
<dbReference type="Pfam" id="PF07686">
    <property type="entry name" value="V-set"/>
    <property type="match status" value="1"/>
</dbReference>
<dbReference type="InterPro" id="IPR013783">
    <property type="entry name" value="Ig-like_fold"/>
</dbReference>
<evidence type="ECO:0000313" key="3">
    <source>
        <dbReference type="Proteomes" id="UP001152759"/>
    </source>
</evidence>
<dbReference type="InterPro" id="IPR013106">
    <property type="entry name" value="Ig_V-set"/>
</dbReference>
<name>A0A9P0F506_BEMTA</name>
<dbReference type="InterPro" id="IPR003598">
    <property type="entry name" value="Ig_sub2"/>
</dbReference>
<dbReference type="PANTHER" id="PTHR23279">
    <property type="entry name" value="DEFECTIVE PROBOSCIS EXTENSION RESPONSE DPR -RELATED"/>
    <property type="match status" value="1"/>
</dbReference>
<dbReference type="AlphaFoldDB" id="A0A9P0F506"/>
<dbReference type="SMART" id="SM00409">
    <property type="entry name" value="IG"/>
    <property type="match status" value="2"/>
</dbReference>
<dbReference type="SUPFAM" id="SSF48726">
    <property type="entry name" value="Immunoglobulin"/>
    <property type="match status" value="2"/>
</dbReference>
<gene>
    <name evidence="2" type="ORF">BEMITA_LOCUS8723</name>
</gene>
<feature type="domain" description="Ig-like" evidence="1">
    <location>
        <begin position="26"/>
        <end position="129"/>
    </location>
</feature>
<keyword evidence="3" id="KW-1185">Reference proteome</keyword>
<feature type="non-terminal residue" evidence="2">
    <location>
        <position position="1"/>
    </location>
</feature>
<proteinExistence type="predicted"/>
<dbReference type="PROSITE" id="PS50835">
    <property type="entry name" value="IG_LIKE"/>
    <property type="match status" value="2"/>
</dbReference>
<evidence type="ECO:0000259" key="1">
    <source>
        <dbReference type="PROSITE" id="PS50835"/>
    </source>
</evidence>
<sequence>DFDTLLLSSLKYKHRRSIGKSGDAEPRGSSNNQIGLSSSSTAVFATENSTVIVAQTGSTATLPCTIRKFGTGVVSWIRRRDLNLLTVGLATYSSDDRFSVDHIRHLQNWGLQIKFVEPDDAGMYECQISTHPAVSIFVELKVIEAIAEIVGAPDLHIKGGSRLRLVCALRDSTEPPVFVFWYHGPRMINYDRERGVTVRSDLSGSVLTVEAANTSDSGNYTCTPSNARPASINVHVLNVMNGEKPAAMHIGSRSGAASPFQRDIFYIFLLIQVFKTVHSILDICCTSSFFRIEYFVS</sequence>
<dbReference type="GO" id="GO:0032589">
    <property type="term" value="C:neuron projection membrane"/>
    <property type="evidence" value="ECO:0007669"/>
    <property type="project" value="TreeGrafter"/>
</dbReference>
<accession>A0A9P0F506</accession>
<dbReference type="Proteomes" id="UP001152759">
    <property type="component" value="Chromosome 5"/>
</dbReference>
<protein>
    <recommendedName>
        <fullName evidence="1">Ig-like domain-containing protein</fullName>
    </recommendedName>
</protein>
<dbReference type="CDD" id="cd00096">
    <property type="entry name" value="Ig"/>
    <property type="match status" value="1"/>
</dbReference>
<dbReference type="EMBL" id="OU963866">
    <property type="protein sequence ID" value="CAH0389950.1"/>
    <property type="molecule type" value="Genomic_DNA"/>
</dbReference>
<dbReference type="InterPro" id="IPR036179">
    <property type="entry name" value="Ig-like_dom_sf"/>
</dbReference>
<feature type="domain" description="Ig-like" evidence="1">
    <location>
        <begin position="132"/>
        <end position="233"/>
    </location>
</feature>
<dbReference type="Gene3D" id="2.60.40.10">
    <property type="entry name" value="Immunoglobulins"/>
    <property type="match status" value="2"/>
</dbReference>
<dbReference type="SMART" id="SM00406">
    <property type="entry name" value="IGv"/>
    <property type="match status" value="1"/>
</dbReference>
<dbReference type="FunFam" id="2.60.40.10:FF:000129">
    <property type="entry name" value="CLUMA_CG018772, isoform A"/>
    <property type="match status" value="1"/>
</dbReference>
<organism evidence="2 3">
    <name type="scientific">Bemisia tabaci</name>
    <name type="common">Sweetpotato whitefly</name>
    <name type="synonym">Aleurodes tabaci</name>
    <dbReference type="NCBI Taxonomy" id="7038"/>
    <lineage>
        <taxon>Eukaryota</taxon>
        <taxon>Metazoa</taxon>
        <taxon>Ecdysozoa</taxon>
        <taxon>Arthropoda</taxon>
        <taxon>Hexapoda</taxon>
        <taxon>Insecta</taxon>
        <taxon>Pterygota</taxon>
        <taxon>Neoptera</taxon>
        <taxon>Paraneoptera</taxon>
        <taxon>Hemiptera</taxon>
        <taxon>Sternorrhyncha</taxon>
        <taxon>Aleyrodoidea</taxon>
        <taxon>Aleyrodidae</taxon>
        <taxon>Aleyrodinae</taxon>
        <taxon>Bemisia</taxon>
    </lineage>
</organism>
<dbReference type="InterPro" id="IPR003599">
    <property type="entry name" value="Ig_sub"/>
</dbReference>
<reference evidence="2" key="1">
    <citation type="submission" date="2021-12" db="EMBL/GenBank/DDBJ databases">
        <authorList>
            <person name="King R."/>
        </authorList>
    </citation>
    <scope>NUCLEOTIDE SEQUENCE</scope>
</reference>
<dbReference type="PANTHER" id="PTHR23279:SF2">
    <property type="entry name" value="DEFECTIVE PROBOSCIS EXTENSION RESPONSE 19, ISOFORM A"/>
    <property type="match status" value="1"/>
</dbReference>
<dbReference type="InterPro" id="IPR037448">
    <property type="entry name" value="Zig-8"/>
</dbReference>
<dbReference type="InterPro" id="IPR007110">
    <property type="entry name" value="Ig-like_dom"/>
</dbReference>
<dbReference type="GO" id="GO:0050808">
    <property type="term" value="P:synapse organization"/>
    <property type="evidence" value="ECO:0007669"/>
    <property type="project" value="TreeGrafter"/>
</dbReference>
<evidence type="ECO:0000313" key="2">
    <source>
        <dbReference type="EMBL" id="CAH0389950.1"/>
    </source>
</evidence>